<feature type="region of interest" description="Disordered" evidence="13">
    <location>
        <begin position="68"/>
        <end position="87"/>
    </location>
</feature>
<dbReference type="InterPro" id="IPR004961">
    <property type="entry name" value="Lipase_chaperone"/>
</dbReference>
<dbReference type="GO" id="GO:0016042">
    <property type="term" value="P:lipid catabolic process"/>
    <property type="evidence" value="ECO:0007669"/>
    <property type="project" value="UniProtKB-KW"/>
</dbReference>
<keyword evidence="15" id="KW-1185">Reference proteome</keyword>
<gene>
    <name evidence="14" type="primary">lipH</name>
    <name evidence="14" type="ordered locus">sce3471</name>
</gene>
<dbReference type="HOGENOM" id="CLU_064928_0_0_7"/>
<evidence type="ECO:0000256" key="5">
    <source>
        <dbReference type="ARBA" id="ARBA00022692"/>
    </source>
</evidence>
<dbReference type="Pfam" id="PF03280">
    <property type="entry name" value="Lipase_chap"/>
    <property type="match status" value="1"/>
</dbReference>
<evidence type="ECO:0000313" key="14">
    <source>
        <dbReference type="EMBL" id="CAN93631.1"/>
    </source>
</evidence>
<protein>
    <recommendedName>
        <fullName evidence="11">Lipase helper protein</fullName>
    </recommendedName>
    <alternativeName>
        <fullName evidence="12">Lipase modulator</fullName>
    </alternativeName>
</protein>
<comment type="subcellular location">
    <subcellularLocation>
        <location evidence="1">Cell inner membrane</location>
        <topology evidence="1">Single-pass membrane protein</topology>
        <orientation evidence="1">Periplasmic side</orientation>
    </subcellularLocation>
</comment>
<evidence type="ECO:0000256" key="11">
    <source>
        <dbReference type="ARBA" id="ARBA00030948"/>
    </source>
</evidence>
<keyword evidence="7" id="KW-1133">Transmembrane helix</keyword>
<evidence type="ECO:0000256" key="7">
    <source>
        <dbReference type="ARBA" id="ARBA00022989"/>
    </source>
</evidence>
<evidence type="ECO:0000256" key="6">
    <source>
        <dbReference type="ARBA" id="ARBA00022963"/>
    </source>
</evidence>
<keyword evidence="3" id="KW-1003">Cell membrane</keyword>
<feature type="compositionally biased region" description="Pro residues" evidence="13">
    <location>
        <begin position="72"/>
        <end position="81"/>
    </location>
</feature>
<evidence type="ECO:0000256" key="12">
    <source>
        <dbReference type="ARBA" id="ARBA00031542"/>
    </source>
</evidence>
<dbReference type="BioCyc" id="SCEL448385:SCE_RS17775-MONOMER"/>
<evidence type="ECO:0000256" key="10">
    <source>
        <dbReference type="ARBA" id="ARBA00023186"/>
    </source>
</evidence>
<dbReference type="RefSeq" id="WP_012236101.1">
    <property type="nucleotide sequence ID" value="NC_010162.1"/>
</dbReference>
<evidence type="ECO:0000256" key="1">
    <source>
        <dbReference type="ARBA" id="ARBA00004383"/>
    </source>
</evidence>
<evidence type="ECO:0000256" key="3">
    <source>
        <dbReference type="ARBA" id="ARBA00022475"/>
    </source>
</evidence>
<dbReference type="eggNOG" id="COG5380">
    <property type="taxonomic scope" value="Bacteria"/>
</dbReference>
<keyword evidence="4" id="KW-0997">Cell inner membrane</keyword>
<dbReference type="GO" id="GO:0051082">
    <property type="term" value="F:unfolded protein binding"/>
    <property type="evidence" value="ECO:0007669"/>
    <property type="project" value="InterPro"/>
</dbReference>
<dbReference type="GO" id="GO:0006457">
    <property type="term" value="P:protein folding"/>
    <property type="evidence" value="ECO:0007669"/>
    <property type="project" value="InterPro"/>
</dbReference>
<dbReference type="KEGG" id="scl:sce3471"/>
<dbReference type="Proteomes" id="UP000002139">
    <property type="component" value="Chromosome"/>
</dbReference>
<dbReference type="STRING" id="448385.sce3471"/>
<dbReference type="SUPFAM" id="SSF158855">
    <property type="entry name" value="Lipase chaperone-like"/>
    <property type="match status" value="1"/>
</dbReference>
<evidence type="ECO:0000313" key="15">
    <source>
        <dbReference type="Proteomes" id="UP000002139"/>
    </source>
</evidence>
<keyword evidence="6" id="KW-0442">Lipid degradation</keyword>
<keyword evidence="5" id="KW-0812">Transmembrane</keyword>
<evidence type="ECO:0000256" key="2">
    <source>
        <dbReference type="ARBA" id="ARBA00010358"/>
    </source>
</evidence>
<evidence type="ECO:0000256" key="13">
    <source>
        <dbReference type="SAM" id="MobiDB-lite"/>
    </source>
</evidence>
<comment type="similarity">
    <text evidence="2">Belongs to the lipase chaperone family.</text>
</comment>
<dbReference type="EMBL" id="AM746676">
    <property type="protein sequence ID" value="CAN93631.1"/>
    <property type="molecule type" value="Genomic_DNA"/>
</dbReference>
<keyword evidence="8" id="KW-0443">Lipid metabolism</keyword>
<accession>A9GRJ3</accession>
<dbReference type="AlphaFoldDB" id="A9GRJ3"/>
<evidence type="ECO:0000256" key="8">
    <source>
        <dbReference type="ARBA" id="ARBA00023098"/>
    </source>
</evidence>
<reference evidence="14 15" key="1">
    <citation type="journal article" date="2007" name="Nat. Biotechnol.">
        <title>Complete genome sequence of the myxobacterium Sorangium cellulosum.</title>
        <authorList>
            <person name="Schneiker S."/>
            <person name="Perlova O."/>
            <person name="Kaiser O."/>
            <person name="Gerth K."/>
            <person name="Alici A."/>
            <person name="Altmeyer M.O."/>
            <person name="Bartels D."/>
            <person name="Bekel T."/>
            <person name="Beyer S."/>
            <person name="Bode E."/>
            <person name="Bode H.B."/>
            <person name="Bolten C.J."/>
            <person name="Choudhuri J.V."/>
            <person name="Doss S."/>
            <person name="Elnakady Y.A."/>
            <person name="Frank B."/>
            <person name="Gaigalat L."/>
            <person name="Goesmann A."/>
            <person name="Groeger C."/>
            <person name="Gross F."/>
            <person name="Jelsbak L."/>
            <person name="Jelsbak L."/>
            <person name="Kalinowski J."/>
            <person name="Kegler C."/>
            <person name="Knauber T."/>
            <person name="Konietzny S."/>
            <person name="Kopp M."/>
            <person name="Krause L."/>
            <person name="Krug D."/>
            <person name="Linke B."/>
            <person name="Mahmud T."/>
            <person name="Martinez-Arias R."/>
            <person name="McHardy A.C."/>
            <person name="Merai M."/>
            <person name="Meyer F."/>
            <person name="Mormann S."/>
            <person name="Munoz-Dorado J."/>
            <person name="Perez J."/>
            <person name="Pradella S."/>
            <person name="Rachid S."/>
            <person name="Raddatz G."/>
            <person name="Rosenau F."/>
            <person name="Rueckert C."/>
            <person name="Sasse F."/>
            <person name="Scharfe M."/>
            <person name="Schuster S.C."/>
            <person name="Suen G."/>
            <person name="Treuner-Lange A."/>
            <person name="Velicer G.J."/>
            <person name="Vorholter F.-J."/>
            <person name="Weissman K.J."/>
            <person name="Welch R.D."/>
            <person name="Wenzel S.C."/>
            <person name="Whitworth D.E."/>
            <person name="Wilhelm S."/>
            <person name="Wittmann C."/>
            <person name="Bloecker H."/>
            <person name="Puehler A."/>
            <person name="Mueller R."/>
        </authorList>
    </citation>
    <scope>NUCLEOTIDE SEQUENCE [LARGE SCALE GENOMIC DNA]</scope>
    <source>
        <strain evidence="15">So ce56</strain>
    </source>
</reference>
<organism evidence="14 15">
    <name type="scientific">Sorangium cellulosum (strain So ce56)</name>
    <name type="common">Polyangium cellulosum (strain So ce56)</name>
    <dbReference type="NCBI Taxonomy" id="448385"/>
    <lineage>
        <taxon>Bacteria</taxon>
        <taxon>Pseudomonadati</taxon>
        <taxon>Myxococcota</taxon>
        <taxon>Polyangia</taxon>
        <taxon>Polyangiales</taxon>
        <taxon>Polyangiaceae</taxon>
        <taxon>Sorangium</taxon>
    </lineage>
</organism>
<evidence type="ECO:0000256" key="9">
    <source>
        <dbReference type="ARBA" id="ARBA00023136"/>
    </source>
</evidence>
<dbReference type="HAMAP" id="MF_00790">
    <property type="entry name" value="Lipase_chap"/>
    <property type="match status" value="1"/>
</dbReference>
<evidence type="ECO:0000256" key="4">
    <source>
        <dbReference type="ARBA" id="ARBA00022519"/>
    </source>
</evidence>
<dbReference type="GO" id="GO:0005886">
    <property type="term" value="C:plasma membrane"/>
    <property type="evidence" value="ECO:0007669"/>
    <property type="project" value="UniProtKB-SubCell"/>
</dbReference>
<keyword evidence="10" id="KW-0143">Chaperone</keyword>
<sequence length="358" mass="38209">MARRRRTALFVAMALVAVIGAGRLVSGERTRPAPSGRSNGAARPDREGALPALSVAPAPTRVRQALSVTRPPAAPRPPAIAAPPSLRGTEVDGAVTVDERGGLVVGPELLGLFDYFLSATGEEPAPAIRARVVAAIRERAAGRAAEQAIALFDRYLGYREAAGEARVEREADPAARLAALRAIRRAWFGEAAAARLFGDEEREIEAAIEESRVLADEALSPEERDARIAEVEEALPEAVREAREAATRPLAQQAEEQALRDAGASDEELRAHRVATVGPEAADRLAELDRQRAAWQQRLDAFAGARADIEATVADPDARRAKEEALLEGSFTPEERLRVRAILNLAPPAVTGAPTAIR</sequence>
<proteinExistence type="inferred from homology"/>
<keyword evidence="9" id="KW-0472">Membrane</keyword>
<name>A9GRJ3_SORC5</name>
<feature type="region of interest" description="Disordered" evidence="13">
    <location>
        <begin position="27"/>
        <end position="54"/>
    </location>
</feature>